<dbReference type="Proteomes" id="UP000316621">
    <property type="component" value="Chromosome 11"/>
</dbReference>
<dbReference type="SUPFAM" id="SSF57850">
    <property type="entry name" value="RING/U-box"/>
    <property type="match status" value="1"/>
</dbReference>
<dbReference type="EMBL" id="CM010725">
    <property type="protein sequence ID" value="RZC83141.1"/>
    <property type="molecule type" value="Genomic_DNA"/>
</dbReference>
<organism evidence="1 2">
    <name type="scientific">Papaver somniferum</name>
    <name type="common">Opium poppy</name>
    <dbReference type="NCBI Taxonomy" id="3469"/>
    <lineage>
        <taxon>Eukaryota</taxon>
        <taxon>Viridiplantae</taxon>
        <taxon>Streptophyta</taxon>
        <taxon>Embryophyta</taxon>
        <taxon>Tracheophyta</taxon>
        <taxon>Spermatophyta</taxon>
        <taxon>Magnoliopsida</taxon>
        <taxon>Ranunculales</taxon>
        <taxon>Papaveraceae</taxon>
        <taxon>Papaveroideae</taxon>
        <taxon>Papaver</taxon>
    </lineage>
</organism>
<name>A0A4Y7LFS6_PAPSO</name>
<keyword evidence="2" id="KW-1185">Reference proteome</keyword>
<protein>
    <submittedName>
        <fullName evidence="1">Uncharacterized protein</fullName>
    </submittedName>
</protein>
<dbReference type="STRING" id="3469.A0A4Y7LFS6"/>
<accession>A0A4Y7LFS6</accession>
<proteinExistence type="predicted"/>
<reference evidence="1 2" key="1">
    <citation type="journal article" date="2018" name="Science">
        <title>The opium poppy genome and morphinan production.</title>
        <authorList>
            <person name="Guo L."/>
            <person name="Winzer T."/>
            <person name="Yang X."/>
            <person name="Li Y."/>
            <person name="Ning Z."/>
            <person name="He Z."/>
            <person name="Teodor R."/>
            <person name="Lu Y."/>
            <person name="Bowser T.A."/>
            <person name="Graham I.A."/>
            <person name="Ye K."/>
        </authorList>
    </citation>
    <scope>NUCLEOTIDE SEQUENCE [LARGE SCALE GENOMIC DNA]</scope>
    <source>
        <strain evidence="2">cv. HN1</strain>
        <tissue evidence="1">Leaves</tissue>
    </source>
</reference>
<dbReference type="InterPro" id="IPR031127">
    <property type="entry name" value="E3_UB_ligase_RBR"/>
</dbReference>
<dbReference type="GO" id="GO:0016567">
    <property type="term" value="P:protein ubiquitination"/>
    <property type="evidence" value="ECO:0007669"/>
    <property type="project" value="InterPro"/>
</dbReference>
<sequence>MTIRWLKPQACSFLLHLYPSTDWLKINLLVKFVWNHIFRLIRNSRATPTTSKTKNENVHQNITFASIVLQSILKSLIKCPKFKCDVDLEIQSCRSIVSTEAFVRWCDLLCESEILAKFGRHGKRVYCPGCSEVILSECGDDDITRTTCPSCEKLFCFRCMIPLMDKKGSYMLQQKRPSLPRYSCTKRSAPLVVIIYNADAGTNFAISVGWSSGPSTPRIILTAIHIYFRISRGRRSWILLC</sequence>
<dbReference type="Gramene" id="RZC83141">
    <property type="protein sequence ID" value="RZC83141"/>
    <property type="gene ID" value="C5167_045931"/>
</dbReference>
<evidence type="ECO:0000313" key="1">
    <source>
        <dbReference type="EMBL" id="RZC83141.1"/>
    </source>
</evidence>
<dbReference type="PANTHER" id="PTHR11685">
    <property type="entry name" value="RBR FAMILY RING FINGER AND IBR DOMAIN-CONTAINING"/>
    <property type="match status" value="1"/>
</dbReference>
<dbReference type="GO" id="GO:0004842">
    <property type="term" value="F:ubiquitin-protein transferase activity"/>
    <property type="evidence" value="ECO:0007669"/>
    <property type="project" value="InterPro"/>
</dbReference>
<dbReference type="AlphaFoldDB" id="A0A4Y7LFS6"/>
<gene>
    <name evidence="1" type="ORF">C5167_045931</name>
</gene>
<evidence type="ECO:0000313" key="2">
    <source>
        <dbReference type="Proteomes" id="UP000316621"/>
    </source>
</evidence>